<organism evidence="1 2">
    <name type="scientific">Suillus plorans</name>
    <dbReference type="NCBI Taxonomy" id="116603"/>
    <lineage>
        <taxon>Eukaryota</taxon>
        <taxon>Fungi</taxon>
        <taxon>Dikarya</taxon>
        <taxon>Basidiomycota</taxon>
        <taxon>Agaricomycotina</taxon>
        <taxon>Agaricomycetes</taxon>
        <taxon>Agaricomycetidae</taxon>
        <taxon>Boletales</taxon>
        <taxon>Suillineae</taxon>
        <taxon>Suillaceae</taxon>
        <taxon>Suillus</taxon>
    </lineage>
</organism>
<dbReference type="OrthoDB" id="10265969at2759"/>
<dbReference type="AlphaFoldDB" id="A0A9P7AIV3"/>
<protein>
    <submittedName>
        <fullName evidence="1">Uncharacterized protein</fullName>
    </submittedName>
</protein>
<dbReference type="GeneID" id="64594271"/>
<comment type="caution">
    <text evidence="1">The sequence shown here is derived from an EMBL/GenBank/DDBJ whole genome shotgun (WGS) entry which is preliminary data.</text>
</comment>
<evidence type="ECO:0000313" key="1">
    <source>
        <dbReference type="EMBL" id="KAG1789781.1"/>
    </source>
</evidence>
<accession>A0A9P7AIV3</accession>
<gene>
    <name evidence="1" type="ORF">HD556DRAFT_1311165</name>
</gene>
<reference evidence="1" key="1">
    <citation type="journal article" date="2020" name="New Phytol.">
        <title>Comparative genomics reveals dynamic genome evolution in host specialist ectomycorrhizal fungi.</title>
        <authorList>
            <person name="Lofgren L.A."/>
            <person name="Nguyen N.H."/>
            <person name="Vilgalys R."/>
            <person name="Ruytinx J."/>
            <person name="Liao H.L."/>
            <person name="Branco S."/>
            <person name="Kuo A."/>
            <person name="LaButti K."/>
            <person name="Lipzen A."/>
            <person name="Andreopoulos W."/>
            <person name="Pangilinan J."/>
            <person name="Riley R."/>
            <person name="Hundley H."/>
            <person name="Na H."/>
            <person name="Barry K."/>
            <person name="Grigoriev I.V."/>
            <person name="Stajich J.E."/>
            <person name="Kennedy P.G."/>
        </authorList>
    </citation>
    <scope>NUCLEOTIDE SEQUENCE</scope>
    <source>
        <strain evidence="1">S12</strain>
    </source>
</reference>
<dbReference type="RefSeq" id="XP_041156811.1">
    <property type="nucleotide sequence ID" value="XM_041300507.1"/>
</dbReference>
<sequence>MWNKEMFPDPVEMTRDVEVVERKVVTIVDPHLKRVSHGLMTSVTGGPLLRTSASTTTVLARSALETKVYIRTHHLFFISGREDFCRGSRLWRILDFWTEGGEAGAANYEGEGREEESRSCDNGTYDYHAQVL</sequence>
<dbReference type="Proteomes" id="UP000719766">
    <property type="component" value="Unassembled WGS sequence"/>
</dbReference>
<dbReference type="EMBL" id="JABBWE010000056">
    <property type="protein sequence ID" value="KAG1789781.1"/>
    <property type="molecule type" value="Genomic_DNA"/>
</dbReference>
<evidence type="ECO:0000313" key="2">
    <source>
        <dbReference type="Proteomes" id="UP000719766"/>
    </source>
</evidence>
<proteinExistence type="predicted"/>
<keyword evidence="2" id="KW-1185">Reference proteome</keyword>
<name>A0A9P7AIV3_9AGAM</name>